<evidence type="ECO:0000313" key="6">
    <source>
        <dbReference type="EMBL" id="KAL5106562.1"/>
    </source>
</evidence>
<evidence type="ECO:0000313" key="7">
    <source>
        <dbReference type="Proteomes" id="UP001651158"/>
    </source>
</evidence>
<feature type="domain" description="UBC core" evidence="5">
    <location>
        <begin position="13"/>
        <end position="157"/>
    </location>
</feature>
<proteinExistence type="inferred from homology"/>
<dbReference type="Gene3D" id="3.10.110.10">
    <property type="entry name" value="Ubiquitin Conjugating Enzyme"/>
    <property type="match status" value="1"/>
</dbReference>
<dbReference type="SMART" id="SM00212">
    <property type="entry name" value="UBCc"/>
    <property type="match status" value="1"/>
</dbReference>
<evidence type="ECO:0000256" key="2">
    <source>
        <dbReference type="ARBA" id="ARBA00022786"/>
    </source>
</evidence>
<name>A0ABR4QAJ3_9CEST</name>
<dbReference type="Pfam" id="PF00179">
    <property type="entry name" value="UQ_con"/>
    <property type="match status" value="1"/>
</dbReference>
<sequence length="157" mass="17407">MSSINFPCMASPAPGRTFMKDLQQLSRTIDASTDGQASIDGIDEMTVKVSLRPKAGFNAHAEFLVTIECCATYPRSRPTVTFNTPILHPNIDAASGSVCLSILDGWQSCYSLIDLVKAILYLIAHPIFHSPYIRIRPYCGIKRREVYYSDFGCQLPV</sequence>
<gene>
    <name evidence="6" type="ORF">TcWFU_001111</name>
</gene>
<dbReference type="PANTHER" id="PTHR24068">
    <property type="entry name" value="UBIQUITIN-CONJUGATING ENZYME E2"/>
    <property type="match status" value="1"/>
</dbReference>
<dbReference type="PROSITE" id="PS50127">
    <property type="entry name" value="UBC_2"/>
    <property type="match status" value="1"/>
</dbReference>
<dbReference type="PROSITE" id="PS00183">
    <property type="entry name" value="UBC_1"/>
    <property type="match status" value="1"/>
</dbReference>
<feature type="active site" description="Glycyl thioester intermediate" evidence="3">
    <location>
        <position position="99"/>
    </location>
</feature>
<evidence type="ECO:0000256" key="3">
    <source>
        <dbReference type="PROSITE-ProRule" id="PRU10133"/>
    </source>
</evidence>
<evidence type="ECO:0000259" key="5">
    <source>
        <dbReference type="PROSITE" id="PS50127"/>
    </source>
</evidence>
<keyword evidence="4" id="KW-0067">ATP-binding</keyword>
<comment type="similarity">
    <text evidence="4">Belongs to the ubiquitin-conjugating enzyme family.</text>
</comment>
<dbReference type="InterPro" id="IPR023313">
    <property type="entry name" value="UBQ-conjugating_AS"/>
</dbReference>
<evidence type="ECO:0000256" key="1">
    <source>
        <dbReference type="ARBA" id="ARBA00022679"/>
    </source>
</evidence>
<organism evidence="6 7">
    <name type="scientific">Taenia crassiceps</name>
    <dbReference type="NCBI Taxonomy" id="6207"/>
    <lineage>
        <taxon>Eukaryota</taxon>
        <taxon>Metazoa</taxon>
        <taxon>Spiralia</taxon>
        <taxon>Lophotrochozoa</taxon>
        <taxon>Platyhelminthes</taxon>
        <taxon>Cestoda</taxon>
        <taxon>Eucestoda</taxon>
        <taxon>Cyclophyllidea</taxon>
        <taxon>Taeniidae</taxon>
        <taxon>Taenia</taxon>
    </lineage>
</organism>
<keyword evidence="1" id="KW-0808">Transferase</keyword>
<evidence type="ECO:0000256" key="4">
    <source>
        <dbReference type="RuleBase" id="RU362109"/>
    </source>
</evidence>
<dbReference type="CDD" id="cd23794">
    <property type="entry name" value="UBCc_UBE2F_UBE2M"/>
    <property type="match status" value="1"/>
</dbReference>
<accession>A0ABR4QAJ3</accession>
<dbReference type="InterPro" id="IPR016135">
    <property type="entry name" value="UBQ-conjugating_enzyme/RWD"/>
</dbReference>
<comment type="caution">
    <text evidence="6">The sequence shown here is derived from an EMBL/GenBank/DDBJ whole genome shotgun (WGS) entry which is preliminary data.</text>
</comment>
<keyword evidence="4" id="KW-0547">Nucleotide-binding</keyword>
<dbReference type="InterPro" id="IPR000608">
    <property type="entry name" value="UBC"/>
</dbReference>
<keyword evidence="7" id="KW-1185">Reference proteome</keyword>
<protein>
    <submittedName>
        <fullName evidence="6">Ubiquitin-conjugating enzyme E2 PEX4</fullName>
    </submittedName>
</protein>
<dbReference type="SUPFAM" id="SSF54495">
    <property type="entry name" value="UBC-like"/>
    <property type="match status" value="1"/>
</dbReference>
<reference evidence="6 7" key="1">
    <citation type="journal article" date="2022" name="Front. Cell. Infect. Microbiol.">
        <title>The Genomes of Two Strains of Taenia crassiceps the Animal Model for the Study of Human Cysticercosis.</title>
        <authorList>
            <person name="Bobes R.J."/>
            <person name="Estrada K."/>
            <person name="Rios-Valencia D.G."/>
            <person name="Calderon-Gallegos A."/>
            <person name="de la Torre P."/>
            <person name="Carrero J.C."/>
            <person name="Sanchez-Flores A."/>
            <person name="Laclette J.P."/>
        </authorList>
    </citation>
    <scope>NUCLEOTIDE SEQUENCE [LARGE SCALE GENOMIC DNA]</scope>
    <source>
        <strain evidence="6">WFUcys</strain>
    </source>
</reference>
<dbReference type="EMBL" id="JAKROA010000005">
    <property type="protein sequence ID" value="KAL5106562.1"/>
    <property type="molecule type" value="Genomic_DNA"/>
</dbReference>
<keyword evidence="2 4" id="KW-0833">Ubl conjugation pathway</keyword>
<dbReference type="Proteomes" id="UP001651158">
    <property type="component" value="Unassembled WGS sequence"/>
</dbReference>